<feature type="compositionally biased region" description="Polar residues" evidence="2">
    <location>
        <begin position="301"/>
        <end position="313"/>
    </location>
</feature>
<dbReference type="CDD" id="cd08690">
    <property type="entry name" value="C2_Freud-1"/>
    <property type="match status" value="1"/>
</dbReference>
<feature type="compositionally biased region" description="Low complexity" evidence="2">
    <location>
        <begin position="110"/>
        <end position="121"/>
    </location>
</feature>
<evidence type="ECO:0000313" key="5">
    <source>
        <dbReference type="Proteomes" id="UP001353858"/>
    </source>
</evidence>
<sequence length="785" mass="86157">MSGKTKRDRSNRNLAQFGIFDIPSMDNGADDGGEDNDSDLEAELLALSTGRGAKPKRPPPKKPAPTANLDAMVAASLKDIPSDEELSGDDDDPDLLNELSEITGGDVEESPSPVKSPQSPSDTLTLLQNRLQMYQAAEANAKQAGETGRARRFGRGIGTIKDLIKQSNAGKAINNDDIPPEVSVNIQKSRPDPVSEPTPSRPAPSVPSPTTPPLISSPTTPPSVSSPEKPLLSPENEVLLKLLNSRKDEYKAAALQAKRAGNATLAVKHIKVAKQFEMVIQAVQNGQPVDLSQMPGPPQESPSIEQNEMQTHSEATEPPPQAPVAMEEATEDIPKASLITASSVAEALQQRLEVYQKQEQAAKEQGNASKARRMGRIVKQFQDAIKLNNAGKPIPVEDLPTPPGYAPIPVAKPPEPPKPAVVESPSQPQPPPSRPAQPKVVKKNSAQSRIDKQVALLKDRQREFKEAALNAKVKGDMVQAKEYLKAAKGFDPLIDAAQGGLPIDMSSLPVPPTQQIQLDEEEDSLLNEEIDVDMDPEHLDILSRLEQQLTKQLKMALSTRDHNKAIGDVAGTNRFEQLALSVTRDLDIIRLAKRKANKGVPKFHYETKSFSIVKSFTDLNDNDLQLTIIRGVNYSCSNPDSIDTYVKFEFPYPQEEPPKNKTAIVKNTNNPQYDESFTLPIQRSARQCLRVFKRHSIKLEIYSKGCFASNWACCFSGFFRGDTLIGTANVKLQPLETQCEVHDSFDLFDGRKKVGGKLEVRVRVRDPLATRQIEQLSEKWLVLDH</sequence>
<dbReference type="InterPro" id="IPR000008">
    <property type="entry name" value="C2_dom"/>
</dbReference>
<accession>A0AAN7S935</accession>
<evidence type="ECO:0000256" key="1">
    <source>
        <dbReference type="ARBA" id="ARBA00010672"/>
    </source>
</evidence>
<dbReference type="AlphaFoldDB" id="A0AAN7S935"/>
<dbReference type="SMART" id="SM00685">
    <property type="entry name" value="DM14"/>
    <property type="match status" value="4"/>
</dbReference>
<dbReference type="InterPro" id="IPR039725">
    <property type="entry name" value="CC2D1A/B"/>
</dbReference>
<feature type="region of interest" description="Disordered" evidence="2">
    <location>
        <begin position="171"/>
        <end position="232"/>
    </location>
</feature>
<feature type="region of interest" description="Disordered" evidence="2">
    <location>
        <begin position="288"/>
        <end position="328"/>
    </location>
</feature>
<feature type="domain" description="C2" evidence="3">
    <location>
        <begin position="604"/>
        <end position="745"/>
    </location>
</feature>
<feature type="region of interest" description="Disordered" evidence="2">
    <location>
        <begin position="389"/>
        <end position="448"/>
    </location>
</feature>
<dbReference type="PANTHER" id="PTHR13076:SF9">
    <property type="entry name" value="COILED-COIL AND C2 DOMAIN-CONTAINING PROTEIN 1-LIKE"/>
    <property type="match status" value="1"/>
</dbReference>
<evidence type="ECO:0000256" key="2">
    <source>
        <dbReference type="SAM" id="MobiDB-lite"/>
    </source>
</evidence>
<dbReference type="Gene3D" id="2.60.40.150">
    <property type="entry name" value="C2 domain"/>
    <property type="match status" value="1"/>
</dbReference>
<feature type="compositionally biased region" description="Low complexity" evidence="2">
    <location>
        <begin position="213"/>
        <end position="227"/>
    </location>
</feature>
<feature type="compositionally biased region" description="Acidic residues" evidence="2">
    <location>
        <begin position="82"/>
        <end position="95"/>
    </location>
</feature>
<dbReference type="GO" id="GO:0001227">
    <property type="term" value="F:DNA-binding transcription repressor activity, RNA polymerase II-specific"/>
    <property type="evidence" value="ECO:0007669"/>
    <property type="project" value="InterPro"/>
</dbReference>
<feature type="compositionally biased region" description="Acidic residues" evidence="2">
    <location>
        <begin position="28"/>
        <end position="42"/>
    </location>
</feature>
<comment type="caution">
    <text evidence="4">The sequence shown here is derived from an EMBL/GenBank/DDBJ whole genome shotgun (WGS) entry which is preliminary data.</text>
</comment>
<evidence type="ECO:0000259" key="3">
    <source>
        <dbReference type="PROSITE" id="PS50004"/>
    </source>
</evidence>
<dbReference type="EMBL" id="JARPUR010000003">
    <property type="protein sequence ID" value="KAK4879256.1"/>
    <property type="molecule type" value="Genomic_DNA"/>
</dbReference>
<evidence type="ECO:0000313" key="4">
    <source>
        <dbReference type="EMBL" id="KAK4879256.1"/>
    </source>
</evidence>
<dbReference type="SMART" id="SM00239">
    <property type="entry name" value="C2"/>
    <property type="match status" value="1"/>
</dbReference>
<dbReference type="InterPro" id="IPR035892">
    <property type="entry name" value="C2_domain_sf"/>
</dbReference>
<dbReference type="SUPFAM" id="SSF49562">
    <property type="entry name" value="C2 domain (Calcium/lipid-binding domain, CaLB)"/>
    <property type="match status" value="1"/>
</dbReference>
<dbReference type="InterPro" id="IPR037772">
    <property type="entry name" value="C2_Freud"/>
</dbReference>
<name>A0AAN7S935_9COLE</name>
<gene>
    <name evidence="4" type="ORF">RN001_007402</name>
</gene>
<dbReference type="InterPro" id="IPR006608">
    <property type="entry name" value="CC2D1A/B_DM14"/>
</dbReference>
<dbReference type="Proteomes" id="UP001353858">
    <property type="component" value="Unassembled WGS sequence"/>
</dbReference>
<dbReference type="Pfam" id="PF21528">
    <property type="entry name" value="CC2D1A-B_DM14"/>
    <property type="match status" value="3"/>
</dbReference>
<feature type="region of interest" description="Disordered" evidence="2">
    <location>
        <begin position="1"/>
        <end position="124"/>
    </location>
</feature>
<dbReference type="Pfam" id="PF00168">
    <property type="entry name" value="C2"/>
    <property type="match status" value="1"/>
</dbReference>
<feature type="compositionally biased region" description="Pro residues" evidence="2">
    <location>
        <begin position="400"/>
        <end position="419"/>
    </location>
</feature>
<proteinExistence type="inferred from homology"/>
<reference evidence="5" key="1">
    <citation type="submission" date="2023-01" db="EMBL/GenBank/DDBJ databases">
        <title>Key to firefly adult light organ development and bioluminescence: homeobox transcription factors regulate luciferase expression and transportation to peroxisome.</title>
        <authorList>
            <person name="Fu X."/>
        </authorList>
    </citation>
    <scope>NUCLEOTIDE SEQUENCE [LARGE SCALE GENOMIC DNA]</scope>
</reference>
<organism evidence="4 5">
    <name type="scientific">Aquatica leii</name>
    <dbReference type="NCBI Taxonomy" id="1421715"/>
    <lineage>
        <taxon>Eukaryota</taxon>
        <taxon>Metazoa</taxon>
        <taxon>Ecdysozoa</taxon>
        <taxon>Arthropoda</taxon>
        <taxon>Hexapoda</taxon>
        <taxon>Insecta</taxon>
        <taxon>Pterygota</taxon>
        <taxon>Neoptera</taxon>
        <taxon>Endopterygota</taxon>
        <taxon>Coleoptera</taxon>
        <taxon>Polyphaga</taxon>
        <taxon>Elateriformia</taxon>
        <taxon>Elateroidea</taxon>
        <taxon>Lampyridae</taxon>
        <taxon>Luciolinae</taxon>
        <taxon>Aquatica</taxon>
    </lineage>
</organism>
<feature type="compositionally biased region" description="Pro residues" evidence="2">
    <location>
        <begin position="194"/>
        <end position="212"/>
    </location>
</feature>
<comment type="similarity">
    <text evidence="1">Belongs to the CC2D1 family.</text>
</comment>
<dbReference type="PROSITE" id="PS50004">
    <property type="entry name" value="C2"/>
    <property type="match status" value="1"/>
</dbReference>
<dbReference type="PANTHER" id="PTHR13076">
    <property type="entry name" value="COILED-COIL AND C2 DOMAIN-CONTAINING PROTEIN 1-LIKE"/>
    <property type="match status" value="1"/>
</dbReference>
<keyword evidence="5" id="KW-1185">Reference proteome</keyword>
<protein>
    <recommendedName>
        <fullName evidence="3">C2 domain-containing protein</fullName>
    </recommendedName>
</protein>